<reference evidence="2 3" key="1">
    <citation type="journal article" date="2019" name="Int. J. Syst. Evol. Microbiol.">
        <title>The Global Catalogue of Microorganisms (GCM) 10K type strain sequencing project: providing services to taxonomists for standard genome sequencing and annotation.</title>
        <authorList>
            <consortium name="The Broad Institute Genomics Platform"/>
            <consortium name="The Broad Institute Genome Sequencing Center for Infectious Disease"/>
            <person name="Wu L."/>
            <person name="Ma J."/>
        </authorList>
    </citation>
    <scope>NUCLEOTIDE SEQUENCE [LARGE SCALE GENOMIC DNA]</scope>
    <source>
        <strain evidence="2 3">JCM 16373</strain>
    </source>
</reference>
<evidence type="ECO:0000313" key="3">
    <source>
        <dbReference type="Proteomes" id="UP001501447"/>
    </source>
</evidence>
<organism evidence="2 3">
    <name type="scientific">Streptomyces axinellae</name>
    <dbReference type="NCBI Taxonomy" id="552788"/>
    <lineage>
        <taxon>Bacteria</taxon>
        <taxon>Bacillati</taxon>
        <taxon>Actinomycetota</taxon>
        <taxon>Actinomycetes</taxon>
        <taxon>Kitasatosporales</taxon>
        <taxon>Streptomycetaceae</taxon>
        <taxon>Streptomyces</taxon>
    </lineage>
</organism>
<gene>
    <name evidence="2" type="ORF">GCM10009863_05870</name>
</gene>
<proteinExistence type="predicted"/>
<dbReference type="EMBL" id="BAAARJ010000002">
    <property type="protein sequence ID" value="GAA2595496.1"/>
    <property type="molecule type" value="Genomic_DNA"/>
</dbReference>
<dbReference type="Proteomes" id="UP001501447">
    <property type="component" value="Unassembled WGS sequence"/>
</dbReference>
<keyword evidence="3" id="KW-1185">Reference proteome</keyword>
<dbReference type="RefSeq" id="WP_344561818.1">
    <property type="nucleotide sequence ID" value="NZ_BAAARJ010000002.1"/>
</dbReference>
<evidence type="ECO:0000313" key="2">
    <source>
        <dbReference type="EMBL" id="GAA2595496.1"/>
    </source>
</evidence>
<sequence length="63" mass="5988">MRRFLATAAVVAALVVALGPAVTAQAAGPGPKGGSGKGGAAKGLLQALKGVPPILGKNGVDNR</sequence>
<keyword evidence="1" id="KW-0732">Signal</keyword>
<accession>A0ABN3PNW6</accession>
<name>A0ABN3PNW6_9ACTN</name>
<feature type="chain" id="PRO_5046686943" evidence="1">
    <location>
        <begin position="27"/>
        <end position="63"/>
    </location>
</feature>
<evidence type="ECO:0000256" key="1">
    <source>
        <dbReference type="SAM" id="SignalP"/>
    </source>
</evidence>
<comment type="caution">
    <text evidence="2">The sequence shown here is derived from an EMBL/GenBank/DDBJ whole genome shotgun (WGS) entry which is preliminary data.</text>
</comment>
<feature type="signal peptide" evidence="1">
    <location>
        <begin position="1"/>
        <end position="26"/>
    </location>
</feature>
<protein>
    <submittedName>
        <fullName evidence="2">Uncharacterized protein</fullName>
    </submittedName>
</protein>